<protein>
    <submittedName>
        <fullName evidence="1">Uncharacterized protein</fullName>
    </submittedName>
</protein>
<dbReference type="EMBL" id="GBRH01198549">
    <property type="protein sequence ID" value="JAD99346.1"/>
    <property type="molecule type" value="Transcribed_RNA"/>
</dbReference>
<accession>A0A0A9EGY1</accession>
<proteinExistence type="predicted"/>
<reference evidence="1" key="1">
    <citation type="submission" date="2014-09" db="EMBL/GenBank/DDBJ databases">
        <authorList>
            <person name="Magalhaes I.L.F."/>
            <person name="Oliveira U."/>
            <person name="Santos F.R."/>
            <person name="Vidigal T.H.D.A."/>
            <person name="Brescovit A.D."/>
            <person name="Santos A.J."/>
        </authorList>
    </citation>
    <scope>NUCLEOTIDE SEQUENCE</scope>
    <source>
        <tissue evidence="1">Shoot tissue taken approximately 20 cm above the soil surface</tissue>
    </source>
</reference>
<sequence>MRATEKRSN</sequence>
<evidence type="ECO:0000313" key="1">
    <source>
        <dbReference type="EMBL" id="JAD99346.1"/>
    </source>
</evidence>
<organism evidence="1">
    <name type="scientific">Arundo donax</name>
    <name type="common">Giant reed</name>
    <name type="synonym">Donax arundinaceus</name>
    <dbReference type="NCBI Taxonomy" id="35708"/>
    <lineage>
        <taxon>Eukaryota</taxon>
        <taxon>Viridiplantae</taxon>
        <taxon>Streptophyta</taxon>
        <taxon>Embryophyta</taxon>
        <taxon>Tracheophyta</taxon>
        <taxon>Spermatophyta</taxon>
        <taxon>Magnoliopsida</taxon>
        <taxon>Liliopsida</taxon>
        <taxon>Poales</taxon>
        <taxon>Poaceae</taxon>
        <taxon>PACMAD clade</taxon>
        <taxon>Arundinoideae</taxon>
        <taxon>Arundineae</taxon>
        <taxon>Arundo</taxon>
    </lineage>
</organism>
<name>A0A0A9EGY1_ARUDO</name>
<reference evidence="1" key="2">
    <citation type="journal article" date="2015" name="Data Brief">
        <title>Shoot transcriptome of the giant reed, Arundo donax.</title>
        <authorList>
            <person name="Barrero R.A."/>
            <person name="Guerrero F.D."/>
            <person name="Moolhuijzen P."/>
            <person name="Goolsby J.A."/>
            <person name="Tidwell J."/>
            <person name="Bellgard S.E."/>
            <person name="Bellgard M.I."/>
        </authorList>
    </citation>
    <scope>NUCLEOTIDE SEQUENCE</scope>
    <source>
        <tissue evidence="1">Shoot tissue taken approximately 20 cm above the soil surface</tissue>
    </source>
</reference>